<protein>
    <submittedName>
        <fullName evidence="1">Uncharacterized protein</fullName>
    </submittedName>
</protein>
<dbReference type="AlphaFoldDB" id="A0A8S0UL40"/>
<evidence type="ECO:0000313" key="1">
    <source>
        <dbReference type="EMBL" id="CAA3017583.1"/>
    </source>
</evidence>
<dbReference type="Gramene" id="OE9A107023T1">
    <property type="protein sequence ID" value="OE9A107023C1"/>
    <property type="gene ID" value="OE9A107023"/>
</dbReference>
<sequence length="63" mass="6766">MKPVLLVPTGVPSILPIFDAMAPGPSLALASARGPGRHHHHFDKEIQEIKGFRLLQLGVSKMG</sequence>
<proteinExistence type="predicted"/>
<dbReference type="Proteomes" id="UP000594638">
    <property type="component" value="Unassembled WGS sequence"/>
</dbReference>
<accession>A0A8S0UL40</accession>
<comment type="caution">
    <text evidence="1">The sequence shown here is derived from an EMBL/GenBank/DDBJ whole genome shotgun (WGS) entry which is preliminary data.</text>
</comment>
<reference evidence="1 2" key="1">
    <citation type="submission" date="2019-12" db="EMBL/GenBank/DDBJ databases">
        <authorList>
            <person name="Alioto T."/>
            <person name="Alioto T."/>
            <person name="Gomez Garrido J."/>
        </authorList>
    </citation>
    <scope>NUCLEOTIDE SEQUENCE [LARGE SCALE GENOMIC DNA]</scope>
</reference>
<dbReference type="PANTHER" id="PTHR32499">
    <property type="entry name" value="FASCICLIN-LIKE ARABINOGALACTAN PROTEIN 16"/>
    <property type="match status" value="1"/>
</dbReference>
<name>A0A8S0UL40_OLEEU</name>
<evidence type="ECO:0000313" key="2">
    <source>
        <dbReference type="Proteomes" id="UP000594638"/>
    </source>
</evidence>
<dbReference type="EMBL" id="CACTIH010007716">
    <property type="protein sequence ID" value="CAA3017583.1"/>
    <property type="molecule type" value="Genomic_DNA"/>
</dbReference>
<gene>
    <name evidence="1" type="ORF">OLEA9_A107023</name>
</gene>
<dbReference type="InterPro" id="IPR044654">
    <property type="entry name" value="FLA15/16/17/18"/>
</dbReference>
<dbReference type="PANTHER" id="PTHR32499:SF3">
    <property type="entry name" value="FASCICLIN-LIKE ARABINOGALACTAN PROTEIN 16"/>
    <property type="match status" value="1"/>
</dbReference>
<organism evidence="1 2">
    <name type="scientific">Olea europaea subsp. europaea</name>
    <dbReference type="NCBI Taxonomy" id="158383"/>
    <lineage>
        <taxon>Eukaryota</taxon>
        <taxon>Viridiplantae</taxon>
        <taxon>Streptophyta</taxon>
        <taxon>Embryophyta</taxon>
        <taxon>Tracheophyta</taxon>
        <taxon>Spermatophyta</taxon>
        <taxon>Magnoliopsida</taxon>
        <taxon>eudicotyledons</taxon>
        <taxon>Gunneridae</taxon>
        <taxon>Pentapetalae</taxon>
        <taxon>asterids</taxon>
        <taxon>lamiids</taxon>
        <taxon>Lamiales</taxon>
        <taxon>Oleaceae</taxon>
        <taxon>Oleeae</taxon>
        <taxon>Olea</taxon>
    </lineage>
</organism>
<keyword evidence="2" id="KW-1185">Reference proteome</keyword>